<organism evidence="1 2">
    <name type="scientific">Acidithiobacillus ferridurans</name>
    <dbReference type="NCBI Taxonomy" id="1232575"/>
    <lineage>
        <taxon>Bacteria</taxon>
        <taxon>Pseudomonadati</taxon>
        <taxon>Pseudomonadota</taxon>
        <taxon>Acidithiobacillia</taxon>
        <taxon>Acidithiobacillales</taxon>
        <taxon>Acidithiobacillaceae</taxon>
        <taxon>Acidithiobacillus</taxon>
    </lineage>
</organism>
<proteinExistence type="predicted"/>
<gene>
    <name evidence="1" type="ORF">AFERRID_27540</name>
</gene>
<name>A0A2Z6IM62_ACIFI</name>
<keyword evidence="2" id="KW-1185">Reference proteome</keyword>
<dbReference type="KEGG" id="afj:AFERRID_27540"/>
<protein>
    <submittedName>
        <fullName evidence="1">Uncharacterized protein</fullName>
    </submittedName>
</protein>
<sequence>MRSELSKYRAIAQNVQQPAAKIACIYKVMRIFADNGPNSAQRKTSAICAKYLQSCRQPPTQNPLRFIFSE</sequence>
<reference evidence="1 2" key="1">
    <citation type="journal article" date="2018" name="Microbiol. Resour. Announc.">
        <title>Complete Genome Sequence of Acidithiobacillus ferridurans JCM 18981.</title>
        <authorList>
            <person name="Miyauchi T."/>
            <person name="Kouzuma A."/>
            <person name="Abe T."/>
            <person name="Watanabe K."/>
        </authorList>
    </citation>
    <scope>NUCLEOTIDE SEQUENCE [LARGE SCALE GENOMIC DNA]</scope>
    <source>
        <strain evidence="2">ATCC 33020 / DSM 29468 / JCM 18981 / 11Fe</strain>
    </source>
</reference>
<evidence type="ECO:0000313" key="2">
    <source>
        <dbReference type="Proteomes" id="UP000280188"/>
    </source>
</evidence>
<dbReference type="AlphaFoldDB" id="A0A2Z6IM62"/>
<evidence type="ECO:0000313" key="1">
    <source>
        <dbReference type="EMBL" id="BBF66536.1"/>
    </source>
</evidence>
<dbReference type="EMBL" id="AP018795">
    <property type="protein sequence ID" value="BBF66536.1"/>
    <property type="molecule type" value="Genomic_DNA"/>
</dbReference>
<dbReference type="Proteomes" id="UP000280188">
    <property type="component" value="Chromosome"/>
</dbReference>
<accession>A0A2Z6IM62</accession>